<dbReference type="Pfam" id="PF04023">
    <property type="entry name" value="FeoA"/>
    <property type="match status" value="1"/>
</dbReference>
<comment type="caution">
    <text evidence="2">The sequence shown here is derived from an EMBL/GenBank/DDBJ whole genome shotgun (WGS) entry which is preliminary data.</text>
</comment>
<evidence type="ECO:0000313" key="2">
    <source>
        <dbReference type="EMBL" id="MBG0779490.1"/>
    </source>
</evidence>
<dbReference type="EMBL" id="JACCQK010000332">
    <property type="protein sequence ID" value="MBG0779490.1"/>
    <property type="molecule type" value="Genomic_DNA"/>
</dbReference>
<organism evidence="2 3">
    <name type="scientific">Desulfotignum balticum</name>
    <dbReference type="NCBI Taxonomy" id="115781"/>
    <lineage>
        <taxon>Bacteria</taxon>
        <taxon>Pseudomonadati</taxon>
        <taxon>Thermodesulfobacteriota</taxon>
        <taxon>Desulfobacteria</taxon>
        <taxon>Desulfobacterales</taxon>
        <taxon>Desulfobacteraceae</taxon>
        <taxon>Desulfotignum</taxon>
    </lineage>
</organism>
<feature type="domain" description="Ferrous iron transporter FeoA-like" evidence="1">
    <location>
        <begin position="80"/>
        <end position="152"/>
    </location>
</feature>
<name>A0A931G8M8_9BACT</name>
<accession>A0A931G8M8</accession>
<evidence type="ECO:0000259" key="1">
    <source>
        <dbReference type="SMART" id="SM00899"/>
    </source>
</evidence>
<reference evidence="2" key="1">
    <citation type="submission" date="2020-07" db="EMBL/GenBank/DDBJ databases">
        <title>Severe corrosion of carbon steel in oil field produced water can be linked to methanogenic archaea containing a special type of NiFe hydrogenase.</title>
        <authorList>
            <person name="Lahme S."/>
            <person name="Mand J."/>
            <person name="Longwell J."/>
            <person name="Smith R."/>
            <person name="Enning D."/>
        </authorList>
    </citation>
    <scope>NUCLEOTIDE SEQUENCE</scope>
    <source>
        <strain evidence="2">MIC098Bin6</strain>
    </source>
</reference>
<dbReference type="InterPro" id="IPR007167">
    <property type="entry name" value="Fe-transptr_FeoA-like"/>
</dbReference>
<feature type="domain" description="Ferrous iron transporter FeoA-like" evidence="1">
    <location>
        <begin position="3"/>
        <end position="74"/>
    </location>
</feature>
<dbReference type="AlphaFoldDB" id="A0A931G8M8"/>
<dbReference type="Proteomes" id="UP000706172">
    <property type="component" value="Unassembled WGS sequence"/>
</dbReference>
<protein>
    <submittedName>
        <fullName evidence="2">Ferrous iron transport protein A</fullName>
    </submittedName>
</protein>
<dbReference type="InterPro" id="IPR038157">
    <property type="entry name" value="FeoA_core_dom"/>
</dbReference>
<evidence type="ECO:0000313" key="3">
    <source>
        <dbReference type="Proteomes" id="UP000706172"/>
    </source>
</evidence>
<dbReference type="GO" id="GO:0046914">
    <property type="term" value="F:transition metal ion binding"/>
    <property type="evidence" value="ECO:0007669"/>
    <property type="project" value="InterPro"/>
</dbReference>
<sequence>MTVPLFESPAGRPLVLKAFTDPDLAVRLGRMGLYEGSEIERLDQEVLVQPVRIKGPAGEAVLGGGMAMKVVIHLDDGRKLPLAEMRTGETGHMEGFTGGPALSDTLAVLGLSSGDRIRFLRHLPPMTYITRLETGVRVHLTEGMAAKIWGRSGNEEVQFICAPTDNPFAVLQILGGKRARQMLYSRQIEPGTILVLENVAPAQSLRTETRNPVVIASREGLRLFLNPEDGRRILVTPAG</sequence>
<proteinExistence type="predicted"/>
<dbReference type="SMART" id="SM00899">
    <property type="entry name" value="FeoA"/>
    <property type="match status" value="2"/>
</dbReference>
<gene>
    <name evidence="2" type="ORF">H0S81_06145</name>
</gene>
<dbReference type="Gene3D" id="2.30.30.90">
    <property type="match status" value="1"/>
</dbReference>